<dbReference type="InterPro" id="IPR008965">
    <property type="entry name" value="CBM2/CBM3_carb-bd_dom_sf"/>
</dbReference>
<dbReference type="Pfam" id="PF20597">
    <property type="entry name" value="pAdhesive_15"/>
    <property type="match status" value="1"/>
</dbReference>
<keyword evidence="3" id="KW-1185">Reference proteome</keyword>
<evidence type="ECO:0000313" key="3">
    <source>
        <dbReference type="Proteomes" id="UP000317093"/>
    </source>
</evidence>
<dbReference type="EMBL" id="CP036279">
    <property type="protein sequence ID" value="QDU60579.1"/>
    <property type="molecule type" value="Genomic_DNA"/>
</dbReference>
<organism evidence="2 3">
    <name type="scientific">Kolteria novifilia</name>
    <dbReference type="NCBI Taxonomy" id="2527975"/>
    <lineage>
        <taxon>Bacteria</taxon>
        <taxon>Pseudomonadati</taxon>
        <taxon>Planctomycetota</taxon>
        <taxon>Planctomycetia</taxon>
        <taxon>Kolteriales</taxon>
        <taxon>Kolteriaceae</taxon>
        <taxon>Kolteria</taxon>
    </lineage>
</organism>
<reference evidence="2 3" key="1">
    <citation type="submission" date="2019-02" db="EMBL/GenBank/DDBJ databases">
        <title>Deep-cultivation of Planctomycetes and their phenomic and genomic characterization uncovers novel biology.</title>
        <authorList>
            <person name="Wiegand S."/>
            <person name="Jogler M."/>
            <person name="Boedeker C."/>
            <person name="Pinto D."/>
            <person name="Vollmers J."/>
            <person name="Rivas-Marin E."/>
            <person name="Kohn T."/>
            <person name="Peeters S.H."/>
            <person name="Heuer A."/>
            <person name="Rast P."/>
            <person name="Oberbeckmann S."/>
            <person name="Bunk B."/>
            <person name="Jeske O."/>
            <person name="Meyerdierks A."/>
            <person name="Storesund J.E."/>
            <person name="Kallscheuer N."/>
            <person name="Luecker S."/>
            <person name="Lage O.M."/>
            <person name="Pohl T."/>
            <person name="Merkel B.J."/>
            <person name="Hornburger P."/>
            <person name="Mueller R.-W."/>
            <person name="Bruemmer F."/>
            <person name="Labrenz M."/>
            <person name="Spormann A.M."/>
            <person name="Op den Camp H."/>
            <person name="Overmann J."/>
            <person name="Amann R."/>
            <person name="Jetten M.S.M."/>
            <person name="Mascher T."/>
            <person name="Medema M.H."/>
            <person name="Devos D.P."/>
            <person name="Kaster A.-K."/>
            <person name="Ovreas L."/>
            <person name="Rohde M."/>
            <person name="Galperin M.Y."/>
            <person name="Jogler C."/>
        </authorList>
    </citation>
    <scope>NUCLEOTIDE SEQUENCE [LARGE SCALE GENOMIC DNA]</scope>
    <source>
        <strain evidence="2 3">Pan216</strain>
    </source>
</reference>
<accession>A0A518B0R6</accession>
<dbReference type="InterPro" id="IPR001919">
    <property type="entry name" value="CBD2"/>
</dbReference>
<evidence type="ECO:0000313" key="2">
    <source>
        <dbReference type="EMBL" id="QDU60579.1"/>
    </source>
</evidence>
<dbReference type="InterPro" id="IPR012291">
    <property type="entry name" value="CBM2_carb-bd_dom_sf"/>
</dbReference>
<dbReference type="NCBIfam" id="TIGR04215">
    <property type="entry name" value="choice_anch_A"/>
    <property type="match status" value="1"/>
</dbReference>
<dbReference type="GO" id="GO:0005975">
    <property type="term" value="P:carbohydrate metabolic process"/>
    <property type="evidence" value="ECO:0007669"/>
    <property type="project" value="InterPro"/>
</dbReference>
<dbReference type="RefSeq" id="WP_145256647.1">
    <property type="nucleotide sequence ID" value="NZ_CP036279.1"/>
</dbReference>
<keyword evidence="2" id="KW-0326">Glycosidase</keyword>
<dbReference type="SMART" id="SM00637">
    <property type="entry name" value="CBD_II"/>
    <property type="match status" value="1"/>
</dbReference>
<gene>
    <name evidence="2" type="primary">cbhA</name>
    <name evidence="2" type="ORF">Pan216_14260</name>
</gene>
<dbReference type="EC" id="3.2.1.91" evidence="2"/>
<dbReference type="SUPFAM" id="SSF49384">
    <property type="entry name" value="Carbohydrate-binding domain"/>
    <property type="match status" value="1"/>
</dbReference>
<dbReference type="OrthoDB" id="274498at2"/>
<dbReference type="KEGG" id="knv:Pan216_14260"/>
<evidence type="ECO:0000259" key="1">
    <source>
        <dbReference type="PROSITE" id="PS51173"/>
    </source>
</evidence>
<dbReference type="AlphaFoldDB" id="A0A518B0R6"/>
<dbReference type="GO" id="GO:0030247">
    <property type="term" value="F:polysaccharide binding"/>
    <property type="evidence" value="ECO:0007669"/>
    <property type="project" value="UniProtKB-UniRule"/>
</dbReference>
<feature type="domain" description="CBM2" evidence="1">
    <location>
        <begin position="668"/>
        <end position="773"/>
    </location>
</feature>
<sequence>MHSSVSIIGNGRLAWAIDVLEDRTVPSASPLATLEVPSGAAIGGNVDFTVVFENESDASTGFGSYVDLYLPATGADGVTGGNDGITFVGASVGTAALTPTIVTFGSNGVVDHPFAVTRSGAPVQIEGNPGDQLVVLPLPVATTPPGGSVSISVSAAIGADAVAGVPLQLRAGGGFALGNDELNNPDVDPSITNVVTSTRAKFTNLQGKSFSYTFVTDSQTFNKSTTAGVFTWQTSENAQTDLETFYSFCYDLLQNVSRGSTYDFDIISAEAGPFNGEGVSSVIGTERGDLLSEFWGRNFNSLFDNGTVITENAAAFQVGVWEIVHDTGLDVLSGNFSARAGSTNASFVALANTWLGQLDGTESDFVDLIGLGNPRNQDQITFAPESFQFESLATVTPFEDEYPCVLDVMAEHNVIVFDEARLTATDVEGSLLVGDDAFLNAVGIGARLADDTGGDHLVVGDDIEFNIGQVFFGDLVYGDEAIISEVGFPLGEARQDTVIDFVMLEAELSASSETLGGLPTNGTVLNDAGTLRLDGADADLNIFHLTAADLEAANTIVINAPAGASVVVNVSGQSVNISNLGMSINGTTREFVLFNLYEATTLEMSGISFQGSMLAVDAVVTFDNGNLEGALVAQSIYGNGQYNLAPPQFSICPNVPSYVMEHGGGSTSGGTAVPVTVSYNPVNTWEGGFQGEIVISNDSNQLLNGWELTFDFIPQVNEVWGASMSQEPDETYVLNNLAWNSVIAAGESVTIGFTASGDPSAMLQDVLVNGEPV</sequence>
<dbReference type="Pfam" id="PF00553">
    <property type="entry name" value="CBM_2"/>
    <property type="match status" value="1"/>
</dbReference>
<dbReference type="InterPro" id="IPR026588">
    <property type="entry name" value="Choice_anch_A"/>
</dbReference>
<protein>
    <submittedName>
        <fullName evidence="2">Exoglucanase A</fullName>
        <ecNumber evidence="2">3.2.1.91</ecNumber>
    </submittedName>
</protein>
<keyword evidence="2" id="KW-0378">Hydrolase</keyword>
<dbReference type="GO" id="GO:0016162">
    <property type="term" value="F:cellulose 1,4-beta-cellobiosidase activity"/>
    <property type="evidence" value="ECO:0007669"/>
    <property type="project" value="UniProtKB-EC"/>
</dbReference>
<dbReference type="PROSITE" id="PS51173">
    <property type="entry name" value="CBM2"/>
    <property type="match status" value="1"/>
</dbReference>
<dbReference type="Gene3D" id="2.60.40.290">
    <property type="match status" value="1"/>
</dbReference>
<proteinExistence type="predicted"/>
<dbReference type="Proteomes" id="UP000317093">
    <property type="component" value="Chromosome"/>
</dbReference>
<name>A0A518B0R6_9BACT</name>